<evidence type="ECO:0000313" key="1">
    <source>
        <dbReference type="EMBL" id="WSB95631.1"/>
    </source>
</evidence>
<gene>
    <name evidence="1" type="ORF">OG835_00305</name>
</gene>
<reference evidence="1" key="1">
    <citation type="submission" date="2022-10" db="EMBL/GenBank/DDBJ databases">
        <title>The complete genomes of actinobacterial strains from the NBC collection.</title>
        <authorList>
            <person name="Joergensen T.S."/>
            <person name="Alvarez Arevalo M."/>
            <person name="Sterndorff E.B."/>
            <person name="Faurdal D."/>
            <person name="Vuksanovic O."/>
            <person name="Mourched A.-S."/>
            <person name="Charusanti P."/>
            <person name="Shaw S."/>
            <person name="Blin K."/>
            <person name="Weber T."/>
        </authorList>
    </citation>
    <scope>NUCLEOTIDE SEQUENCE</scope>
    <source>
        <strain evidence="1">NBC 01771</strain>
    </source>
</reference>
<keyword evidence="2" id="KW-1185">Reference proteome</keyword>
<organism evidence="1 2">
    <name type="scientific">Streptomyces scopuliridis</name>
    <dbReference type="NCBI Taxonomy" id="452529"/>
    <lineage>
        <taxon>Bacteria</taxon>
        <taxon>Bacillati</taxon>
        <taxon>Actinomycetota</taxon>
        <taxon>Actinomycetes</taxon>
        <taxon>Kitasatosporales</taxon>
        <taxon>Streptomycetaceae</taxon>
        <taxon>Streptomyces</taxon>
    </lineage>
</organism>
<accession>A0ACD4ZCV9</accession>
<evidence type="ECO:0000313" key="2">
    <source>
        <dbReference type="Proteomes" id="UP001348369"/>
    </source>
</evidence>
<dbReference type="EMBL" id="CP109109">
    <property type="protein sequence ID" value="WSB95631.1"/>
    <property type="molecule type" value="Genomic_DNA"/>
</dbReference>
<name>A0ACD4ZCV9_9ACTN</name>
<proteinExistence type="predicted"/>
<protein>
    <submittedName>
        <fullName evidence="1">M3 family metallopeptidase</fullName>
    </submittedName>
</protein>
<sequence>MTAGVFTDDIDPAGAALARTAARFEQLAARSRLEDADVDELALLSANAAHLLTYTEGNQRHFGPAHAPRSGRQRLLDGPEADAALLVLLEGSVCKEDTAERTRGNLLNWLRERARVRQDPATGQVAALYRQARDALHHTDRAQAALLERLGLRTHQAAPATVFYRAVSTATKPSTREKLVRAWEAQRARHAGPVLERLDAVVGLRREQARAEGASSVAGRTLDRSGLDEARAAAFIDAYVERAVDSTGRLATRIRATTGATDHPLAHFGAYARTLTGGAALPAFPLDGCLDYLAAITRDVFGITLSPLAADRPDEHLVLGTADGQAIGTASFDLMETPPRTTRGRSEAARGDAPDRRAQLPATLPEARVLCRYQYDARGNRVVSFESLHSMLHEFGHVMNHWLLRRHTPSETGLDYLPLERIEDLSTWFEKWAYHPRLAGHLALCANDAAGLRICARIKRLEFLNANLDRAVVAALDFDVHRQDSGGLADSFRRLDNRFRLSDLCRLEKVAGYLLSPLCRAYPGANFTYLWGAAFGAEAFEPWLGTGQGACAATRARAGHSLRSCLDPDAPSQTPKLDPLFLFYDADGEPCL</sequence>
<dbReference type="Proteomes" id="UP001348369">
    <property type="component" value="Chromosome"/>
</dbReference>